<protein>
    <submittedName>
        <fullName evidence="1">Uncharacterized protein</fullName>
    </submittedName>
</protein>
<dbReference type="EMBL" id="CP060713">
    <property type="protein sequence ID" value="QNN54408.1"/>
    <property type="molecule type" value="Genomic_DNA"/>
</dbReference>
<evidence type="ECO:0000313" key="1">
    <source>
        <dbReference type="EMBL" id="QNN54408.1"/>
    </source>
</evidence>
<evidence type="ECO:0000313" key="2">
    <source>
        <dbReference type="Proteomes" id="UP000515947"/>
    </source>
</evidence>
<dbReference type="KEGG" id="nmes:H9L09_08825"/>
<dbReference type="AlphaFoldDB" id="A0A7G9RFN3"/>
<name>A0A7G9RFN3_9ACTN</name>
<dbReference type="Proteomes" id="UP000515947">
    <property type="component" value="Chromosome"/>
</dbReference>
<dbReference type="RefSeq" id="WP_187580248.1">
    <property type="nucleotide sequence ID" value="NZ_CP060713.1"/>
</dbReference>
<reference evidence="1 2" key="1">
    <citation type="submission" date="2020-08" db="EMBL/GenBank/DDBJ databases">
        <title>Genome sequence of Nocardioides mesophilus KACC 16243T.</title>
        <authorList>
            <person name="Hyun D.-W."/>
            <person name="Bae J.-W."/>
        </authorList>
    </citation>
    <scope>NUCLEOTIDE SEQUENCE [LARGE SCALE GENOMIC DNA]</scope>
    <source>
        <strain evidence="1 2">KACC 16243</strain>
    </source>
</reference>
<organism evidence="1 2">
    <name type="scientific">Nocardioides mesophilus</name>
    <dbReference type="NCBI Taxonomy" id="433659"/>
    <lineage>
        <taxon>Bacteria</taxon>
        <taxon>Bacillati</taxon>
        <taxon>Actinomycetota</taxon>
        <taxon>Actinomycetes</taxon>
        <taxon>Propionibacteriales</taxon>
        <taxon>Nocardioidaceae</taxon>
        <taxon>Nocardioides</taxon>
    </lineage>
</organism>
<sequence>MRTREWDQHVAPRLLEALPDGWSARNGHLSSVAAEGHLAWHISRQVSKSGGFEFHAVIQPLYVCSTVLVGNFDEILGHGVRGVRSFFTAATPDAVPVHEIVPLIQRYALPYFDRYGRDLPSFLSLTTGFARSRPEGRGTWTTEAWTAGAHSLLGDWPEARRSWGNCLTELAYFDSDVAPETRRLAAHGVDAHDGPRRSALVAWLLENERDMRVRWHLS</sequence>
<accession>A0A7G9RFN3</accession>
<keyword evidence="2" id="KW-1185">Reference proteome</keyword>
<proteinExistence type="predicted"/>
<gene>
    <name evidence="1" type="ORF">H9L09_08825</name>
</gene>